<name>A0A2M7SX44_9BACT</name>
<sequence length="94" mass="10449">IGTGPISCQRFENNLYFGMSNSLEVRCLQQFLKNQGQDIYPEGLITGNFLSLTKAAIIRFQEKHASEILVPLGLEKGTGYVGSMTRAKINQLIK</sequence>
<protein>
    <recommendedName>
        <fullName evidence="1">Peptidoglycan binding-like domain-containing protein</fullName>
    </recommendedName>
</protein>
<dbReference type="SUPFAM" id="SSF47090">
    <property type="entry name" value="PGBD-like"/>
    <property type="match status" value="1"/>
</dbReference>
<evidence type="ECO:0000259" key="1">
    <source>
        <dbReference type="Pfam" id="PF01471"/>
    </source>
</evidence>
<dbReference type="InterPro" id="IPR036365">
    <property type="entry name" value="PGBD-like_sf"/>
</dbReference>
<dbReference type="AlphaFoldDB" id="A0A2M7SX44"/>
<reference evidence="3" key="1">
    <citation type="submission" date="2017-09" db="EMBL/GenBank/DDBJ databases">
        <title>Depth-based differentiation of microbial function through sediment-hosted aquifers and enrichment of novel symbionts in the deep terrestrial subsurface.</title>
        <authorList>
            <person name="Probst A.J."/>
            <person name="Ladd B."/>
            <person name="Jarett J.K."/>
            <person name="Geller-Mcgrath D.E."/>
            <person name="Sieber C.M.K."/>
            <person name="Emerson J.B."/>
            <person name="Anantharaman K."/>
            <person name="Thomas B.C."/>
            <person name="Malmstrom R."/>
            <person name="Stieglmeier M."/>
            <person name="Klingl A."/>
            <person name="Woyke T."/>
            <person name="Ryan C.M."/>
            <person name="Banfield J.F."/>
        </authorList>
    </citation>
    <scope>NUCLEOTIDE SEQUENCE [LARGE SCALE GENOMIC DNA]</scope>
</reference>
<dbReference type="EMBL" id="PFMY01000036">
    <property type="protein sequence ID" value="PIZ27753.1"/>
    <property type="molecule type" value="Genomic_DNA"/>
</dbReference>
<dbReference type="Pfam" id="PF01471">
    <property type="entry name" value="PG_binding_1"/>
    <property type="match status" value="1"/>
</dbReference>
<feature type="domain" description="Peptidoglycan binding-like" evidence="1">
    <location>
        <begin position="24"/>
        <end position="64"/>
    </location>
</feature>
<feature type="non-terminal residue" evidence="2">
    <location>
        <position position="1"/>
    </location>
</feature>
<dbReference type="Gene3D" id="1.10.101.10">
    <property type="entry name" value="PGBD-like superfamily/PGBD"/>
    <property type="match status" value="1"/>
</dbReference>
<evidence type="ECO:0000313" key="2">
    <source>
        <dbReference type="EMBL" id="PIZ27753.1"/>
    </source>
</evidence>
<gene>
    <name evidence="2" type="ORF">COY45_00765</name>
</gene>
<dbReference type="Proteomes" id="UP000231332">
    <property type="component" value="Unassembled WGS sequence"/>
</dbReference>
<dbReference type="InterPro" id="IPR036366">
    <property type="entry name" value="PGBDSf"/>
</dbReference>
<comment type="caution">
    <text evidence="2">The sequence shown here is derived from an EMBL/GenBank/DDBJ whole genome shotgun (WGS) entry which is preliminary data.</text>
</comment>
<accession>A0A2M7SX44</accession>
<organism evidence="2 3">
    <name type="scientific">Candidatus Berkelbacteria bacterium CG_4_10_14_0_8_um_filter_42_34</name>
    <dbReference type="NCBI Taxonomy" id="1974502"/>
    <lineage>
        <taxon>Bacteria</taxon>
        <taxon>Candidatus Berkelbacteria</taxon>
    </lineage>
</organism>
<evidence type="ECO:0000313" key="3">
    <source>
        <dbReference type="Proteomes" id="UP000231332"/>
    </source>
</evidence>
<dbReference type="InterPro" id="IPR002477">
    <property type="entry name" value="Peptidoglycan-bd-like"/>
</dbReference>
<proteinExistence type="predicted"/>